<dbReference type="PANTHER" id="PTHR33064:SF37">
    <property type="entry name" value="RIBONUCLEASE H"/>
    <property type="match status" value="1"/>
</dbReference>
<feature type="domain" description="Reverse transcriptase RNase H-like" evidence="10">
    <location>
        <begin position="714"/>
        <end position="806"/>
    </location>
</feature>
<proteinExistence type="predicted"/>
<keyword evidence="6" id="KW-0255">Endonuclease</keyword>
<feature type="region of interest" description="Disordered" evidence="9">
    <location>
        <begin position="54"/>
        <end position="85"/>
    </location>
</feature>
<dbReference type="InterPro" id="IPR043502">
    <property type="entry name" value="DNA/RNA_pol_sf"/>
</dbReference>
<name>A0ABQ5HCX0_9ASTR</name>
<protein>
    <submittedName>
        <fullName evidence="11">TPA: Orf y</fullName>
    </submittedName>
</protein>
<evidence type="ECO:0000259" key="10">
    <source>
        <dbReference type="Pfam" id="PF17917"/>
    </source>
</evidence>
<dbReference type="InterPro" id="IPR051320">
    <property type="entry name" value="Viral_Replic_Matur_Polypro"/>
</dbReference>
<evidence type="ECO:0000256" key="9">
    <source>
        <dbReference type="SAM" id="MobiDB-lite"/>
    </source>
</evidence>
<reference evidence="11" key="1">
    <citation type="journal article" date="2022" name="Int. J. Mol. Sci.">
        <title>Draft Genome of Tanacetum Coccineum: Genomic Comparison of Closely Related Tanacetum-Family Plants.</title>
        <authorList>
            <person name="Yamashiro T."/>
            <person name="Shiraishi A."/>
            <person name="Nakayama K."/>
            <person name="Satake H."/>
        </authorList>
    </citation>
    <scope>NUCLEOTIDE SEQUENCE</scope>
</reference>
<evidence type="ECO:0000256" key="8">
    <source>
        <dbReference type="ARBA" id="ARBA00022918"/>
    </source>
</evidence>
<evidence type="ECO:0000256" key="3">
    <source>
        <dbReference type="ARBA" id="ARBA00022695"/>
    </source>
</evidence>
<organism evidence="11 12">
    <name type="scientific">Tanacetum coccineum</name>
    <dbReference type="NCBI Taxonomy" id="301880"/>
    <lineage>
        <taxon>Eukaryota</taxon>
        <taxon>Viridiplantae</taxon>
        <taxon>Streptophyta</taxon>
        <taxon>Embryophyta</taxon>
        <taxon>Tracheophyta</taxon>
        <taxon>Spermatophyta</taxon>
        <taxon>Magnoliopsida</taxon>
        <taxon>eudicotyledons</taxon>
        <taxon>Gunneridae</taxon>
        <taxon>Pentapetalae</taxon>
        <taxon>asterids</taxon>
        <taxon>campanulids</taxon>
        <taxon>Asterales</taxon>
        <taxon>Asteraceae</taxon>
        <taxon>Asteroideae</taxon>
        <taxon>Anthemideae</taxon>
        <taxon>Anthemidinae</taxon>
        <taxon>Tanacetum</taxon>
    </lineage>
</organism>
<dbReference type="Proteomes" id="UP001151760">
    <property type="component" value="Unassembled WGS sequence"/>
</dbReference>
<sequence length="1077" mass="122738">MEWENPFAAKRGENHTVLHLSKNEKKDDDLPYLKFRKFKQLAAQVINKHEEHAFPTAADDAKSSTSYQPPPDAIIGPAVYPPTRQNPQPNYKLDYQFGYPQGKGNTFYGGYGEYHNLQWTLPPAWTESRVMLVLPADPGLWPGVISRWESITINRLNSQTWSDNKAKLDFVENLLGESEKLMWQQWRNAYPGAYSTLKTILAVKSGKLYFPSTTEKLFAKLPPSLSKKVEESFKAKHPGLSARVLPAIKFTHTFVSEMCKDAALAKELKDLSLCSAIPIPGYYKNNRKKYGIRKSRTYKGKPHNSHVKPFKRKSKQGNIARSAVYQELDLDDNWDIVSTDFDDSSVYSISEGEGDVHQNISIMVQDTPLKEAAFMAIEGINESDDEQSIEEDYYSYHAFMFHPGPPTKIADMVQSVGSWKPDKELPTQSKSCEHDWKENTKDEEIRKLKAQLQKEREKETQVRYSSEEFLPLGNPQIARPFMEAEVHYFRNTTTAPKIRKITNKLYNVKVEFEIPNCPMFGTTAIIDKGASACCINKKVIPKDALEPLTQTVFFNGLNSRQQATHLIKQGSFLIEGNKFKIPLIYAFNMNDSNGFHQVDMDEESIPWIVFLVPGGLYEWLVMPFGLKTPQRYSKERWINASKEQILSPTKIKIAVSTIHFLGAVIGEGTIKLQPHIIKKIVNLNEEELKTKKGLRKIKEQVQNLPDLKIPPENAYIILEIDGCMEGWGGIVKWKKSKGDPRSSEKICAYASGKFSITLSIIDAEINACINTLEKLKIYYLDKQEVTLRTNCQAIISFYDKTNSNKSSRVRMHKRNEAISSSRSLLSGGSSIVPQSLSEEYEDHLRRSHEDFQPLPRIFTKKIFTNEEPGALYRHYQLKANQNPIRMDKSDAWRSVVQDIKLSTAKEAVKAMQSLQAIIQCKTQICFCMLTKDNHWPDQKKMSEFKTKKPEESSLNWSPLHNDWAATTSKPKELVLRAVCQNLDAPGCNILFTDFLQFIGRRETDKKTRNGNHGLSAKGPRLNAKSRSLKLSSHMLKNKLGNVRWTLESGSRRMKKVAMTGRRETNLGMSLDICTGMK</sequence>
<keyword evidence="3" id="KW-0548">Nucleotidyltransferase</keyword>
<evidence type="ECO:0000256" key="5">
    <source>
        <dbReference type="ARBA" id="ARBA00022750"/>
    </source>
</evidence>
<keyword evidence="8" id="KW-0695">RNA-directed DNA polymerase</keyword>
<comment type="caution">
    <text evidence="11">The sequence shown here is derived from an EMBL/GenBank/DDBJ whole genome shotgun (WGS) entry which is preliminary data.</text>
</comment>
<evidence type="ECO:0000256" key="4">
    <source>
        <dbReference type="ARBA" id="ARBA00022722"/>
    </source>
</evidence>
<keyword evidence="1" id="KW-0645">Protease</keyword>
<evidence type="ECO:0000256" key="6">
    <source>
        <dbReference type="ARBA" id="ARBA00022759"/>
    </source>
</evidence>
<keyword evidence="7" id="KW-0378">Hydrolase</keyword>
<keyword evidence="2" id="KW-0808">Transferase</keyword>
<evidence type="ECO:0000256" key="2">
    <source>
        <dbReference type="ARBA" id="ARBA00022679"/>
    </source>
</evidence>
<evidence type="ECO:0000256" key="7">
    <source>
        <dbReference type="ARBA" id="ARBA00022801"/>
    </source>
</evidence>
<evidence type="ECO:0000313" key="11">
    <source>
        <dbReference type="EMBL" id="GJT85731.1"/>
    </source>
</evidence>
<keyword evidence="4" id="KW-0540">Nuclease</keyword>
<accession>A0ABQ5HCX0</accession>
<dbReference type="PANTHER" id="PTHR33064">
    <property type="entry name" value="POL PROTEIN"/>
    <property type="match status" value="1"/>
</dbReference>
<evidence type="ECO:0000256" key="1">
    <source>
        <dbReference type="ARBA" id="ARBA00022670"/>
    </source>
</evidence>
<evidence type="ECO:0000313" key="12">
    <source>
        <dbReference type="Proteomes" id="UP001151760"/>
    </source>
</evidence>
<gene>
    <name evidence="11" type="ORF">Tco_1067448</name>
</gene>
<reference evidence="11" key="2">
    <citation type="submission" date="2022-01" db="EMBL/GenBank/DDBJ databases">
        <authorList>
            <person name="Yamashiro T."/>
            <person name="Shiraishi A."/>
            <person name="Satake H."/>
            <person name="Nakayama K."/>
        </authorList>
    </citation>
    <scope>NUCLEOTIDE SEQUENCE</scope>
</reference>
<dbReference type="InterPro" id="IPR041373">
    <property type="entry name" value="RT_RNaseH"/>
</dbReference>
<keyword evidence="12" id="KW-1185">Reference proteome</keyword>
<dbReference type="Pfam" id="PF22909">
    <property type="entry name" value="Caulimovir_coat_dom"/>
    <property type="match status" value="1"/>
</dbReference>
<keyword evidence="5" id="KW-0064">Aspartyl protease</keyword>
<dbReference type="Gene3D" id="3.10.10.10">
    <property type="entry name" value="HIV Type 1 Reverse Transcriptase, subunit A, domain 1"/>
    <property type="match status" value="1"/>
</dbReference>
<dbReference type="EMBL" id="BQNB010019478">
    <property type="protein sequence ID" value="GJT85731.1"/>
    <property type="molecule type" value="Genomic_DNA"/>
</dbReference>
<dbReference type="Pfam" id="PF17917">
    <property type="entry name" value="RT_RNaseH"/>
    <property type="match status" value="1"/>
</dbReference>
<dbReference type="SUPFAM" id="SSF56672">
    <property type="entry name" value="DNA/RNA polymerases"/>
    <property type="match status" value="1"/>
</dbReference>